<reference evidence="1 2" key="1">
    <citation type="submission" date="2014-06" db="EMBL/GenBank/DDBJ databases">
        <title>The Genome of the Aflatoxigenic Filamentous Fungus Aspergillus nomius.</title>
        <authorList>
            <person name="Moore M.G."/>
            <person name="Shannon B.M."/>
            <person name="Brian M.M."/>
        </authorList>
    </citation>
    <scope>NUCLEOTIDE SEQUENCE [LARGE SCALE GENOMIC DNA]</scope>
    <source>
        <strain evidence="1 2">NRRL 13137</strain>
    </source>
</reference>
<dbReference type="EMBL" id="JNOM01000656">
    <property type="protein sequence ID" value="KNG80243.1"/>
    <property type="molecule type" value="Genomic_DNA"/>
</dbReference>
<sequence length="122" mass="13769">MSSTQFQRILANCETIWGKGDYDLDVETDDWVTYWAVVKKDLGTSFGPPLTMTGACGSDSHAWRELDRMLHLWAEQKRSGQPMTDAQSLEVFGGPSGRNKPILRQFIARTNEREMDGTVKEA</sequence>
<dbReference type="OrthoDB" id="3552169at2759"/>
<evidence type="ECO:0000313" key="2">
    <source>
        <dbReference type="Proteomes" id="UP000037505"/>
    </source>
</evidence>
<comment type="caution">
    <text evidence="1">The sequence shown here is derived from an EMBL/GenBank/DDBJ whole genome shotgun (WGS) entry which is preliminary data.</text>
</comment>
<evidence type="ECO:0000313" key="1">
    <source>
        <dbReference type="EMBL" id="KNG80243.1"/>
    </source>
</evidence>
<organism evidence="1 2">
    <name type="scientific">Aspergillus nomiae NRRL (strain ATCC 15546 / NRRL 13137 / CBS 260.88 / M93)</name>
    <dbReference type="NCBI Taxonomy" id="1509407"/>
    <lineage>
        <taxon>Eukaryota</taxon>
        <taxon>Fungi</taxon>
        <taxon>Dikarya</taxon>
        <taxon>Ascomycota</taxon>
        <taxon>Pezizomycotina</taxon>
        <taxon>Eurotiomycetes</taxon>
        <taxon>Eurotiomycetidae</taxon>
        <taxon>Eurotiales</taxon>
        <taxon>Aspergillaceae</taxon>
        <taxon>Aspergillus</taxon>
        <taxon>Aspergillus subgen. Circumdati</taxon>
    </lineage>
</organism>
<accession>A0A0L1IM41</accession>
<dbReference type="Proteomes" id="UP000037505">
    <property type="component" value="Unassembled WGS sequence"/>
</dbReference>
<name>A0A0L1IM41_ASPN3</name>
<proteinExistence type="predicted"/>
<protein>
    <submittedName>
        <fullName evidence="1">Uncharacterized protein</fullName>
    </submittedName>
</protein>
<dbReference type="GeneID" id="26813456"/>
<dbReference type="AlphaFoldDB" id="A0A0L1IM41"/>
<gene>
    <name evidence="1" type="ORF">ANOM_011652</name>
</gene>
<keyword evidence="2" id="KW-1185">Reference proteome</keyword>
<dbReference type="RefSeq" id="XP_015401166.1">
    <property type="nucleotide sequence ID" value="XM_015556908.1"/>
</dbReference>